<evidence type="ECO:0000313" key="2">
    <source>
        <dbReference type="EMBL" id="OAC97581.1"/>
    </source>
</evidence>
<dbReference type="InterPro" id="IPR036047">
    <property type="entry name" value="F-box-like_dom_sf"/>
</dbReference>
<accession>A0A168GDL1</accession>
<dbReference type="VEuPathDB" id="FungiDB:MUCCIDRAFT_86913"/>
<dbReference type="Pfam" id="PF12937">
    <property type="entry name" value="F-box-like"/>
    <property type="match status" value="1"/>
</dbReference>
<dbReference type="SUPFAM" id="SSF81383">
    <property type="entry name" value="F-box domain"/>
    <property type="match status" value="1"/>
</dbReference>
<evidence type="ECO:0000313" key="3">
    <source>
        <dbReference type="Proteomes" id="UP000077051"/>
    </source>
</evidence>
<dbReference type="AlphaFoldDB" id="A0A168GDL1"/>
<sequence>MLNKKLPQELLDRVFSFIDSARDLAQCRLVCKFLDHPAERAMFSKPIVVRFGLTANALYYHLENKKTMGKLIRSLKFKSSWTSSEPSIYIKLLPLVFTPTMESLQGIIRNPGFFKTLVDIAEATTEATFSNLKVLPTIENKHCSEEYGKALVYFGATLQHVLISGDRSAEIPWQVYSQLSTFDNLTSLEIYNLNTLEGLDTLEGLNRILAPFLHLQELKLLSYGMIEDATDEEDLLEWMNEHVDQVDTLIKVVMEGDEQQGIVEFLVYKYPNMKQADVFLRSFKYYDQEESDTSGIHRIIEALQSVPVYRLYYKDEILPSVMQEIKKHVKSYCLPPFMVSYNNSCPNPLWLMMEVVNDLL</sequence>
<reference evidence="2 3" key="1">
    <citation type="submission" date="2015-06" db="EMBL/GenBank/DDBJ databases">
        <title>Expansion of signal transduction pathways in fungi by whole-genome duplication.</title>
        <authorList>
            <consortium name="DOE Joint Genome Institute"/>
            <person name="Corrochano L.M."/>
            <person name="Kuo A."/>
            <person name="Marcet-Houben M."/>
            <person name="Polaino S."/>
            <person name="Salamov A."/>
            <person name="Villalobos J.M."/>
            <person name="Alvarez M.I."/>
            <person name="Avalos J."/>
            <person name="Benito E.P."/>
            <person name="Benoit I."/>
            <person name="Burger G."/>
            <person name="Camino L.P."/>
            <person name="Canovas D."/>
            <person name="Cerda-Olmedo E."/>
            <person name="Cheng J.-F."/>
            <person name="Dominguez A."/>
            <person name="Elias M."/>
            <person name="Eslava A.P."/>
            <person name="Glaser F."/>
            <person name="Grimwood J."/>
            <person name="Gutierrez G."/>
            <person name="Heitman J."/>
            <person name="Henrissat B."/>
            <person name="Iturriaga E.A."/>
            <person name="Lang B.F."/>
            <person name="Lavin J.L."/>
            <person name="Lee S."/>
            <person name="Li W."/>
            <person name="Lindquist E."/>
            <person name="Lopez-Garcia S."/>
            <person name="Luque E.M."/>
            <person name="Marcos A.T."/>
            <person name="Martin J."/>
            <person name="Mccluskey K."/>
            <person name="Medina H.R."/>
            <person name="Miralles-Duran A."/>
            <person name="Miyazaki A."/>
            <person name="Munoz-Torres E."/>
            <person name="Oguiza J.A."/>
            <person name="Ohm R."/>
            <person name="Olmedo M."/>
            <person name="Orejas M."/>
            <person name="Ortiz-Castellanos L."/>
            <person name="Pisabarro A.G."/>
            <person name="Rodriguez-Romero J."/>
            <person name="Ruiz-Herrera J."/>
            <person name="Ruiz-Vazquez R."/>
            <person name="Sanz C."/>
            <person name="Schackwitz W."/>
            <person name="Schmutz J."/>
            <person name="Shahriari M."/>
            <person name="Shelest E."/>
            <person name="Silva-Franco F."/>
            <person name="Soanes D."/>
            <person name="Syed K."/>
            <person name="Tagua V.G."/>
            <person name="Talbot N.J."/>
            <person name="Thon M."/>
            <person name="De Vries R.P."/>
            <person name="Wiebenga A."/>
            <person name="Yadav J.S."/>
            <person name="Braun E.L."/>
            <person name="Baker S."/>
            <person name="Garre V."/>
            <person name="Horwitz B."/>
            <person name="Torres-Martinez S."/>
            <person name="Idnurm A."/>
            <person name="Herrera-Estrella A."/>
            <person name="Gabaldon T."/>
            <person name="Grigoriev I.V."/>
        </authorList>
    </citation>
    <scope>NUCLEOTIDE SEQUENCE [LARGE SCALE GENOMIC DNA]</scope>
    <source>
        <strain evidence="2 3">CBS 277.49</strain>
    </source>
</reference>
<proteinExistence type="predicted"/>
<feature type="domain" description="F-box" evidence="1">
    <location>
        <begin position="5"/>
        <end position="34"/>
    </location>
</feature>
<dbReference type="Proteomes" id="UP000077051">
    <property type="component" value="Unassembled WGS sequence"/>
</dbReference>
<keyword evidence="3" id="KW-1185">Reference proteome</keyword>
<dbReference type="InterPro" id="IPR001810">
    <property type="entry name" value="F-box_dom"/>
</dbReference>
<protein>
    <recommendedName>
        <fullName evidence="1">F-box domain-containing protein</fullName>
    </recommendedName>
</protein>
<evidence type="ECO:0000259" key="1">
    <source>
        <dbReference type="Pfam" id="PF12937"/>
    </source>
</evidence>
<organism evidence="2 3">
    <name type="scientific">Mucor lusitanicus CBS 277.49</name>
    <dbReference type="NCBI Taxonomy" id="747725"/>
    <lineage>
        <taxon>Eukaryota</taxon>
        <taxon>Fungi</taxon>
        <taxon>Fungi incertae sedis</taxon>
        <taxon>Mucoromycota</taxon>
        <taxon>Mucoromycotina</taxon>
        <taxon>Mucoromycetes</taxon>
        <taxon>Mucorales</taxon>
        <taxon>Mucorineae</taxon>
        <taxon>Mucoraceae</taxon>
        <taxon>Mucor</taxon>
    </lineage>
</organism>
<dbReference type="Gene3D" id="1.20.1280.50">
    <property type="match status" value="1"/>
</dbReference>
<gene>
    <name evidence="2" type="ORF">MUCCIDRAFT_86913</name>
</gene>
<dbReference type="OrthoDB" id="2242903at2759"/>
<dbReference type="EMBL" id="AMYB01000015">
    <property type="protein sequence ID" value="OAC97581.1"/>
    <property type="molecule type" value="Genomic_DNA"/>
</dbReference>
<comment type="caution">
    <text evidence="2">The sequence shown here is derived from an EMBL/GenBank/DDBJ whole genome shotgun (WGS) entry which is preliminary data.</text>
</comment>
<name>A0A168GDL1_MUCCL</name>